<dbReference type="SUPFAM" id="SSF55729">
    <property type="entry name" value="Acyl-CoA N-acyltransferases (Nat)"/>
    <property type="match status" value="1"/>
</dbReference>
<evidence type="ECO:0000259" key="2">
    <source>
        <dbReference type="PROSITE" id="PS51186"/>
    </source>
</evidence>
<dbReference type="EMBL" id="CP060713">
    <property type="protein sequence ID" value="QNN51704.1"/>
    <property type="molecule type" value="Genomic_DNA"/>
</dbReference>
<name>A0A7G9R7X9_9ACTN</name>
<gene>
    <name evidence="3" type="ORF">H9L09_14190</name>
</gene>
<dbReference type="RefSeq" id="WP_187577540.1">
    <property type="nucleotide sequence ID" value="NZ_CP060713.1"/>
</dbReference>
<keyword evidence="4" id="KW-1185">Reference proteome</keyword>
<dbReference type="KEGG" id="nmes:H9L09_14190"/>
<dbReference type="Gene3D" id="3.40.630.30">
    <property type="match status" value="1"/>
</dbReference>
<evidence type="ECO:0000256" key="1">
    <source>
        <dbReference type="SAM" id="MobiDB-lite"/>
    </source>
</evidence>
<evidence type="ECO:0000313" key="3">
    <source>
        <dbReference type="EMBL" id="QNN51704.1"/>
    </source>
</evidence>
<proteinExistence type="predicted"/>
<feature type="compositionally biased region" description="Polar residues" evidence="1">
    <location>
        <begin position="1"/>
        <end position="11"/>
    </location>
</feature>
<protein>
    <recommendedName>
        <fullName evidence="2">N-acetyltransferase domain-containing protein</fullName>
    </recommendedName>
</protein>
<sequence length="323" mass="35402">MDSNAVPSLTFQPLPADEAGAWLDRERDRRAQRHIAGGAPREAADHRATTEVETLRQRLHEGALHLWSTDAGERSGGTVAVDVHETSQGREAFVLSLDPEVMAGPEAPLLVDGLEAALAEQQAAWLRLEVPPQASALFEGRGYQRLVTETVRTLRGGPPHPPPEGLPRLNLRDMDPTQFEEYIAHSKQQRAREMAKAGALPAAEAESAASRDVDALLPRGIDTPGNVFLVGYDGNTAVGTLWLTLRKDADGLHAFGQELRIHDDVQRQGYAWAFLFAVNELLQSRNVTTVAARVYGYNAHLSRMLASFGHRERSVQYKKALSA</sequence>
<dbReference type="PROSITE" id="PS51186">
    <property type="entry name" value="GNAT"/>
    <property type="match status" value="1"/>
</dbReference>
<organism evidence="3 4">
    <name type="scientific">Nocardioides mesophilus</name>
    <dbReference type="NCBI Taxonomy" id="433659"/>
    <lineage>
        <taxon>Bacteria</taxon>
        <taxon>Bacillati</taxon>
        <taxon>Actinomycetota</taxon>
        <taxon>Actinomycetes</taxon>
        <taxon>Propionibacteriales</taxon>
        <taxon>Nocardioidaceae</taxon>
        <taxon>Nocardioides</taxon>
    </lineage>
</organism>
<dbReference type="GO" id="GO:0016747">
    <property type="term" value="F:acyltransferase activity, transferring groups other than amino-acyl groups"/>
    <property type="evidence" value="ECO:0007669"/>
    <property type="project" value="InterPro"/>
</dbReference>
<dbReference type="Pfam" id="PF00583">
    <property type="entry name" value="Acetyltransf_1"/>
    <property type="match status" value="1"/>
</dbReference>
<dbReference type="InterPro" id="IPR000182">
    <property type="entry name" value="GNAT_dom"/>
</dbReference>
<dbReference type="AlphaFoldDB" id="A0A7G9R7X9"/>
<feature type="region of interest" description="Disordered" evidence="1">
    <location>
        <begin position="1"/>
        <end position="20"/>
    </location>
</feature>
<dbReference type="InterPro" id="IPR016181">
    <property type="entry name" value="Acyl_CoA_acyltransferase"/>
</dbReference>
<dbReference type="Proteomes" id="UP000515947">
    <property type="component" value="Chromosome"/>
</dbReference>
<reference evidence="3 4" key="1">
    <citation type="submission" date="2020-08" db="EMBL/GenBank/DDBJ databases">
        <title>Genome sequence of Nocardioides mesophilus KACC 16243T.</title>
        <authorList>
            <person name="Hyun D.-W."/>
            <person name="Bae J.-W."/>
        </authorList>
    </citation>
    <scope>NUCLEOTIDE SEQUENCE [LARGE SCALE GENOMIC DNA]</scope>
    <source>
        <strain evidence="3 4">KACC 16243</strain>
    </source>
</reference>
<accession>A0A7G9R7X9</accession>
<dbReference type="CDD" id="cd04301">
    <property type="entry name" value="NAT_SF"/>
    <property type="match status" value="1"/>
</dbReference>
<evidence type="ECO:0000313" key="4">
    <source>
        <dbReference type="Proteomes" id="UP000515947"/>
    </source>
</evidence>
<feature type="domain" description="N-acetyltransferase" evidence="2">
    <location>
        <begin position="169"/>
        <end position="323"/>
    </location>
</feature>